<sequence length="96" mass="10706">MTEENSAKVVNIECAYCGNSFNVTPRLKPWLKSGRVTITCSSCKEEFLWKACPQGALSEKDIIELIDLGNDKIITLEEYDGATYSAQSFAKTFQDT</sequence>
<keyword evidence="2" id="KW-1185">Reference proteome</keyword>
<name>A0ABX5YIK2_9PLAN</name>
<dbReference type="GeneID" id="98646025"/>
<gene>
    <name evidence="1" type="ORF">GmarT_13870</name>
</gene>
<dbReference type="EMBL" id="CP042910">
    <property type="protein sequence ID" value="QEG15546.1"/>
    <property type="molecule type" value="Genomic_DNA"/>
</dbReference>
<organism evidence="1 2">
    <name type="scientific">Gimesia maris</name>
    <dbReference type="NCBI Taxonomy" id="122"/>
    <lineage>
        <taxon>Bacteria</taxon>
        <taxon>Pseudomonadati</taxon>
        <taxon>Planctomycetota</taxon>
        <taxon>Planctomycetia</taxon>
        <taxon>Planctomycetales</taxon>
        <taxon>Planctomycetaceae</taxon>
        <taxon>Gimesia</taxon>
    </lineage>
</organism>
<evidence type="ECO:0008006" key="3">
    <source>
        <dbReference type="Google" id="ProtNLM"/>
    </source>
</evidence>
<accession>A0ABX5YIK2</accession>
<protein>
    <recommendedName>
        <fullName evidence="3">Zinc finger/thioredoxin putative domain-containing protein</fullName>
    </recommendedName>
</protein>
<evidence type="ECO:0000313" key="1">
    <source>
        <dbReference type="EMBL" id="QEG15546.1"/>
    </source>
</evidence>
<evidence type="ECO:0000313" key="2">
    <source>
        <dbReference type="Proteomes" id="UP000322887"/>
    </source>
</evidence>
<dbReference type="RefSeq" id="WP_002649493.1">
    <property type="nucleotide sequence ID" value="NZ_CP042910.1"/>
</dbReference>
<reference evidence="1 2" key="1">
    <citation type="submission" date="2019-08" db="EMBL/GenBank/DDBJ databases">
        <title>Deep-cultivation of Planctomycetes and their phenomic and genomic characterization uncovers novel biology.</title>
        <authorList>
            <person name="Wiegand S."/>
            <person name="Jogler M."/>
            <person name="Boedeker C."/>
            <person name="Pinto D."/>
            <person name="Vollmers J."/>
            <person name="Rivas-Marin E."/>
            <person name="Kohn T."/>
            <person name="Peeters S.H."/>
            <person name="Heuer A."/>
            <person name="Rast P."/>
            <person name="Oberbeckmann S."/>
            <person name="Bunk B."/>
            <person name="Jeske O."/>
            <person name="Meyerdierks A."/>
            <person name="Storesund J.E."/>
            <person name="Kallscheuer N."/>
            <person name="Luecker S."/>
            <person name="Lage O.M."/>
            <person name="Pohl T."/>
            <person name="Merkel B.J."/>
            <person name="Hornburger P."/>
            <person name="Mueller R.-W."/>
            <person name="Bruemmer F."/>
            <person name="Labrenz M."/>
            <person name="Spormann A.M."/>
            <person name="Op den Camp H."/>
            <person name="Overmann J."/>
            <person name="Amann R."/>
            <person name="Jetten M.S.M."/>
            <person name="Mascher T."/>
            <person name="Medema M.H."/>
            <person name="Devos D.P."/>
            <person name="Kaster A.-K."/>
            <person name="Ovreas L."/>
            <person name="Rohde M."/>
            <person name="Galperin M.Y."/>
            <person name="Jogler C."/>
        </authorList>
    </citation>
    <scope>NUCLEOTIDE SEQUENCE [LARGE SCALE GENOMIC DNA]</scope>
    <source>
        <strain evidence="1 2">DSM 8797</strain>
    </source>
</reference>
<proteinExistence type="predicted"/>
<dbReference type="Proteomes" id="UP000322887">
    <property type="component" value="Chromosome"/>
</dbReference>